<dbReference type="EMBL" id="AAXW01000145">
    <property type="protein sequence ID" value="EAZ87925.1"/>
    <property type="molecule type" value="Genomic_DNA"/>
</dbReference>
<feature type="domain" description="Bacterial mobilisation" evidence="1">
    <location>
        <begin position="71"/>
        <end position="113"/>
    </location>
</feature>
<organism evidence="2 3">
    <name type="scientific">Crocosphaera chwakensis CCY0110</name>
    <dbReference type="NCBI Taxonomy" id="391612"/>
    <lineage>
        <taxon>Bacteria</taxon>
        <taxon>Bacillati</taxon>
        <taxon>Cyanobacteriota</taxon>
        <taxon>Cyanophyceae</taxon>
        <taxon>Oscillatoriophycideae</taxon>
        <taxon>Chroococcales</taxon>
        <taxon>Aphanothecaceae</taxon>
        <taxon>Crocosphaera</taxon>
        <taxon>Crocosphaera chwakensis</taxon>
    </lineage>
</organism>
<dbReference type="Pfam" id="PF05713">
    <property type="entry name" value="MobC"/>
    <property type="match status" value="1"/>
</dbReference>
<proteinExistence type="predicted"/>
<dbReference type="Proteomes" id="UP000003781">
    <property type="component" value="Unassembled WGS sequence"/>
</dbReference>
<reference evidence="2 3" key="1">
    <citation type="submission" date="2007-03" db="EMBL/GenBank/DDBJ databases">
        <authorList>
            <person name="Stal L."/>
            <person name="Ferriera S."/>
            <person name="Johnson J."/>
            <person name="Kravitz S."/>
            <person name="Beeson K."/>
            <person name="Sutton G."/>
            <person name="Rogers Y.-H."/>
            <person name="Friedman R."/>
            <person name="Frazier M."/>
            <person name="Venter J.C."/>
        </authorList>
    </citation>
    <scope>NUCLEOTIDE SEQUENCE [LARGE SCALE GENOMIC DNA]</scope>
    <source>
        <strain evidence="2 3">CCY0110</strain>
    </source>
</reference>
<comment type="caution">
    <text evidence="2">The sequence shown here is derived from an EMBL/GenBank/DDBJ whole genome shotgun (WGS) entry which is preliminary data.</text>
</comment>
<evidence type="ECO:0000313" key="2">
    <source>
        <dbReference type="EMBL" id="EAZ87925.1"/>
    </source>
</evidence>
<evidence type="ECO:0000313" key="3">
    <source>
        <dbReference type="Proteomes" id="UP000003781"/>
    </source>
</evidence>
<gene>
    <name evidence="2" type="ORF">CY0110_00885</name>
</gene>
<dbReference type="eggNOG" id="ENOG5033BEY">
    <property type="taxonomic scope" value="Bacteria"/>
</dbReference>
<protein>
    <recommendedName>
        <fullName evidence="1">Bacterial mobilisation domain-containing protein</fullName>
    </recommendedName>
</protein>
<name>A3J023_9CHRO</name>
<dbReference type="AlphaFoldDB" id="A3J023"/>
<accession>A3J023</accession>
<dbReference type="InterPro" id="IPR008687">
    <property type="entry name" value="MobC"/>
</dbReference>
<sequence>MGKEFVFFLSKMTTDKRDTTITLRVSQSEKLAWQAKADLVGMTLSNLIRQAISRTKTWTVADKSLVKEQTRQIARIGNNLNQIAKWANTYKSTAEAVEIIQALRLIEQSLSRLSTTQPSSSNHSENSNDVS</sequence>
<keyword evidence="3" id="KW-1185">Reference proteome</keyword>
<evidence type="ECO:0000259" key="1">
    <source>
        <dbReference type="Pfam" id="PF05713"/>
    </source>
</evidence>